<keyword evidence="6" id="KW-1185">Reference proteome</keyword>
<dbReference type="PANTHER" id="PTHR47234">
    <property type="match status" value="1"/>
</dbReference>
<dbReference type="InterPro" id="IPR037066">
    <property type="entry name" value="Plug_dom_sf"/>
</dbReference>
<reference evidence="5 6" key="1">
    <citation type="submission" date="2017-03" db="EMBL/GenBank/DDBJ databases">
        <title>Genome sequence of Sphingomonas mucosissima DSM 17494.</title>
        <authorList>
            <person name="Poehlein A."/>
            <person name="Wuebbeler J.H."/>
            <person name="Steinbuechel A."/>
            <person name="Daniel R."/>
        </authorList>
    </citation>
    <scope>NUCLEOTIDE SEQUENCE [LARGE SCALE GENOMIC DNA]</scope>
    <source>
        <strain evidence="5 6">DSM 17494</strain>
    </source>
</reference>
<proteinExistence type="predicted"/>
<evidence type="ECO:0000313" key="5">
    <source>
        <dbReference type="EMBL" id="OWK32601.1"/>
    </source>
</evidence>
<evidence type="ECO:0000313" key="6">
    <source>
        <dbReference type="Proteomes" id="UP000197783"/>
    </source>
</evidence>
<gene>
    <name evidence="5" type="ORF">SPMU_09370</name>
</gene>
<dbReference type="Proteomes" id="UP000197783">
    <property type="component" value="Unassembled WGS sequence"/>
</dbReference>
<evidence type="ECO:0000256" key="3">
    <source>
        <dbReference type="ARBA" id="ARBA00023237"/>
    </source>
</evidence>
<dbReference type="Gene3D" id="2.40.170.20">
    <property type="entry name" value="TonB-dependent receptor, beta-barrel domain"/>
    <property type="match status" value="1"/>
</dbReference>
<evidence type="ECO:0000256" key="2">
    <source>
        <dbReference type="ARBA" id="ARBA00023136"/>
    </source>
</evidence>
<comment type="subcellular location">
    <subcellularLocation>
        <location evidence="1">Cell outer membrane</location>
    </subcellularLocation>
</comment>
<keyword evidence="2" id="KW-0472">Membrane</keyword>
<dbReference type="Gene3D" id="2.170.130.10">
    <property type="entry name" value="TonB-dependent receptor, plug domain"/>
    <property type="match status" value="1"/>
</dbReference>
<dbReference type="SUPFAM" id="SSF56935">
    <property type="entry name" value="Porins"/>
    <property type="match status" value="1"/>
</dbReference>
<accession>A0A245ZS76</accession>
<comment type="caution">
    <text evidence="5">The sequence shown here is derived from an EMBL/GenBank/DDBJ whole genome shotgun (WGS) entry which is preliminary data.</text>
</comment>
<dbReference type="InterPro" id="IPR036942">
    <property type="entry name" value="Beta-barrel_TonB_sf"/>
</dbReference>
<evidence type="ECO:0008006" key="7">
    <source>
        <dbReference type="Google" id="ProtNLM"/>
    </source>
</evidence>
<name>A0A245ZS76_9SPHN</name>
<evidence type="ECO:0000256" key="4">
    <source>
        <dbReference type="SAM" id="MobiDB-lite"/>
    </source>
</evidence>
<dbReference type="GO" id="GO:0009279">
    <property type="term" value="C:cell outer membrane"/>
    <property type="evidence" value="ECO:0007669"/>
    <property type="project" value="UniProtKB-SubCell"/>
</dbReference>
<dbReference type="EMBL" id="NBBJ01000001">
    <property type="protein sequence ID" value="OWK32601.1"/>
    <property type="molecule type" value="Genomic_DNA"/>
</dbReference>
<feature type="region of interest" description="Disordered" evidence="4">
    <location>
        <begin position="600"/>
        <end position="623"/>
    </location>
</feature>
<protein>
    <recommendedName>
        <fullName evidence="7">TonB-dependent receptor</fullName>
    </recommendedName>
</protein>
<dbReference type="RefSeq" id="WP_088332335.1">
    <property type="nucleotide sequence ID" value="NZ_NBBJ01000001.1"/>
</dbReference>
<dbReference type="AlphaFoldDB" id="A0A245ZS76"/>
<dbReference type="PANTHER" id="PTHR47234:SF3">
    <property type="entry name" value="SECRETIN_TONB SHORT N-TERMINAL DOMAIN-CONTAINING PROTEIN"/>
    <property type="match status" value="1"/>
</dbReference>
<evidence type="ECO:0000256" key="1">
    <source>
        <dbReference type="ARBA" id="ARBA00004442"/>
    </source>
</evidence>
<keyword evidence="3" id="KW-0998">Cell outer membrane</keyword>
<sequence>MPAWLLPLISLSTASAAPAIQEAPSRQEAPAAGADEELELEDDIVVTGSRVPRGSVIGDITPEVVLSGRDIRAYGASNIGELLQELAPLTGSIQGRGGGGGPVVLLSGRRISGFREIRDLPPEAIQRVDILPEEVALKYGYRADQKVVNIVLRRRFTAITAEADTSLATDGGRQVHEVDLNYLRLTSGSRFSVDGEYTRSNPLFETDRNLVNADPNRTLLSASDAAKLNATYNRTIFGNVSATLNGELQGANTLAALGSASDGQRLLREARTRTGVLSYALNGDLATWRWSLDGGYTRDWTTTLTDRDTGVAVRRDRASSITELLQTEATLNGRVVDLPAGPLTATLKAGVSMRDISSESRRADMFTATDLSRDQFNGQANVDLPILKNSPVGALSVNVNGAVDQLSDFGALGAVGYGFNWRPVDAIRLIGSVTHEEGAPTIQQLGNPVIITPNVRVFDLTTGQTVDATTIEGGNPNLRADSRRVVKLGLTAKPISGTDLTVLVNYTDSRINNPIASFPTATPEIEAAFPGRFERDAAGTLLRIDNRPVNIESSRQRQIRWGFNWSEALEPPPPVGPDGQPLTPEQIEERRTAAREQFRRAREAGTSESGIRTPGARGFGGGGRGGFGGGSFGGGRAGRVQLSVFHTWRLEDTIRTRPGVPELDLLDGSAVGARGGRPGHEIEFNAGYNRNGIGVRLNGTWESGTNILADPRGAPSPDDLNFGALFTANLRIFADLSQQRSLVQRVPFFRGSRVTLAVNNLFNQRIDVRDAAGSVSIGYQPGLLDPLGRSVRLSFRKLFF</sequence>
<organism evidence="5 6">
    <name type="scientific">Sphingomonas mucosissima</name>
    <dbReference type="NCBI Taxonomy" id="370959"/>
    <lineage>
        <taxon>Bacteria</taxon>
        <taxon>Pseudomonadati</taxon>
        <taxon>Pseudomonadota</taxon>
        <taxon>Alphaproteobacteria</taxon>
        <taxon>Sphingomonadales</taxon>
        <taxon>Sphingomonadaceae</taxon>
        <taxon>Sphingomonas</taxon>
    </lineage>
</organism>